<dbReference type="EMBL" id="JACIES010000010">
    <property type="protein sequence ID" value="MBB4027429.1"/>
    <property type="molecule type" value="Genomic_DNA"/>
</dbReference>
<comment type="caution">
    <text evidence="1">The sequence shown here is derived from an EMBL/GenBank/DDBJ whole genome shotgun (WGS) entry which is preliminary data.</text>
</comment>
<sequence>MDDENLFETNLADSAWQWDFIDFWAQPLSQRGMKLGKEKDDKVPSPEKDQ</sequence>
<dbReference type="AlphaFoldDB" id="A0A7W6HYP7"/>
<evidence type="ECO:0000313" key="2">
    <source>
        <dbReference type="Proteomes" id="UP000546007"/>
    </source>
</evidence>
<organism evidence="1 2">
    <name type="scientific">Butyricimonas faecihominis</name>
    <dbReference type="NCBI Taxonomy" id="1472416"/>
    <lineage>
        <taxon>Bacteria</taxon>
        <taxon>Pseudomonadati</taxon>
        <taxon>Bacteroidota</taxon>
        <taxon>Bacteroidia</taxon>
        <taxon>Bacteroidales</taxon>
        <taxon>Odoribacteraceae</taxon>
        <taxon>Butyricimonas</taxon>
    </lineage>
</organism>
<accession>A0A7W6HYP7</accession>
<proteinExistence type="predicted"/>
<reference evidence="1 2" key="1">
    <citation type="submission" date="2020-08" db="EMBL/GenBank/DDBJ databases">
        <title>Genomic Encyclopedia of Type Strains, Phase IV (KMG-IV): sequencing the most valuable type-strain genomes for metagenomic binning, comparative biology and taxonomic classification.</title>
        <authorList>
            <person name="Goeker M."/>
        </authorList>
    </citation>
    <scope>NUCLEOTIDE SEQUENCE [LARGE SCALE GENOMIC DNA]</scope>
    <source>
        <strain evidence="1 2">DSM 105721</strain>
    </source>
</reference>
<dbReference type="GeneID" id="93103190"/>
<name>A0A7W6HYP7_9BACT</name>
<dbReference type="Proteomes" id="UP000546007">
    <property type="component" value="Unassembled WGS sequence"/>
</dbReference>
<evidence type="ECO:0000313" key="1">
    <source>
        <dbReference type="EMBL" id="MBB4027429.1"/>
    </source>
</evidence>
<dbReference type="RefSeq" id="WP_164719591.1">
    <property type="nucleotide sequence ID" value="NZ_AP028155.1"/>
</dbReference>
<keyword evidence="2" id="KW-1185">Reference proteome</keyword>
<protein>
    <submittedName>
        <fullName evidence="1">Uncharacterized protein</fullName>
    </submittedName>
</protein>
<gene>
    <name evidence="1" type="ORF">GGR14_003241</name>
</gene>